<comment type="caution">
    <text evidence="2">The sequence shown here is derived from an EMBL/GenBank/DDBJ whole genome shotgun (WGS) entry which is preliminary data.</text>
</comment>
<sequence>MRKLLTGSIAKIPANSQYLHAGALPHIHKKKDVWLSEYFGMFLYSPAMWMQRRNLKFEIPTHLITRKSTRASGPGGQSVNKADTKVQLSFNLGKAHWIPMEVQESLQ</sequence>
<evidence type="ECO:0000259" key="1">
    <source>
        <dbReference type="PROSITE" id="PS00745"/>
    </source>
</evidence>
<accession>A0ABQ7JFA8</accession>
<dbReference type="PANTHER" id="PTHR11075:SF54">
    <property type="entry name" value="LARGE RIBOSOMAL SUBUNIT PROTEIN ML62"/>
    <property type="match status" value="1"/>
</dbReference>
<dbReference type="PROSITE" id="PS00745">
    <property type="entry name" value="RF_PROK_I"/>
    <property type="match status" value="1"/>
</dbReference>
<dbReference type="Gene3D" id="3.30.160.20">
    <property type="match status" value="1"/>
</dbReference>
<gene>
    <name evidence="2" type="ORF">IE077_002942</name>
</gene>
<dbReference type="PANTHER" id="PTHR11075">
    <property type="entry name" value="PEPTIDE CHAIN RELEASE FACTOR"/>
    <property type="match status" value="1"/>
</dbReference>
<dbReference type="EMBL" id="JADAQX010000029">
    <property type="protein sequence ID" value="KAF8822706.1"/>
    <property type="molecule type" value="Genomic_DNA"/>
</dbReference>
<dbReference type="Proteomes" id="UP000823046">
    <property type="component" value="Unassembled WGS sequence"/>
</dbReference>
<dbReference type="InterPro" id="IPR052104">
    <property type="entry name" value="Mito_Release_Factor_mL62"/>
</dbReference>
<name>A0ABQ7JFA8_9APIC</name>
<proteinExistence type="predicted"/>
<feature type="domain" description="Prokaryotic-type class I peptide chain release factors" evidence="1">
    <location>
        <begin position="70"/>
        <end position="86"/>
    </location>
</feature>
<evidence type="ECO:0000313" key="3">
    <source>
        <dbReference type="Proteomes" id="UP000823046"/>
    </source>
</evidence>
<organism evidence="2 3">
    <name type="scientific">Cardiosporidium cionae</name>
    <dbReference type="NCBI Taxonomy" id="476202"/>
    <lineage>
        <taxon>Eukaryota</taxon>
        <taxon>Sar</taxon>
        <taxon>Alveolata</taxon>
        <taxon>Apicomplexa</taxon>
        <taxon>Aconoidasida</taxon>
        <taxon>Nephromycida</taxon>
        <taxon>Cardiosporidium</taxon>
    </lineage>
</organism>
<reference evidence="2 3" key="1">
    <citation type="journal article" date="2020" name="bioRxiv">
        <title>Metabolic contributions of an alphaproteobacterial endosymbiont in the apicomplexan Cardiosporidium cionae.</title>
        <authorList>
            <person name="Hunter E.S."/>
            <person name="Paight C.J."/>
            <person name="Lane C.E."/>
        </authorList>
    </citation>
    <scope>NUCLEOTIDE SEQUENCE [LARGE SCALE GENOMIC DNA]</scope>
    <source>
        <strain evidence="2">ESH_2018</strain>
    </source>
</reference>
<evidence type="ECO:0000313" key="2">
    <source>
        <dbReference type="EMBL" id="KAF8822706.1"/>
    </source>
</evidence>
<keyword evidence="3" id="KW-1185">Reference proteome</keyword>
<dbReference type="SUPFAM" id="SSF110916">
    <property type="entry name" value="Peptidyl-tRNA hydrolase domain-like"/>
    <property type="match status" value="1"/>
</dbReference>
<dbReference type="InterPro" id="IPR000352">
    <property type="entry name" value="Pep_chain_release_fac_I"/>
</dbReference>
<protein>
    <recommendedName>
        <fullName evidence="1">Prokaryotic-type class I peptide chain release factors domain-containing protein</fullName>
    </recommendedName>
</protein>